<reference evidence="5 6" key="1">
    <citation type="submission" date="2023-03" db="EMBL/GenBank/DDBJ databases">
        <title>Draft genome sequence of Streptomyces sp. RB6PN23 isolated from peat swamp forest in Thailand.</title>
        <authorList>
            <person name="Klaysubun C."/>
            <person name="Duangmal K."/>
        </authorList>
    </citation>
    <scope>NUCLEOTIDE SEQUENCE [LARGE SCALE GENOMIC DNA]</scope>
    <source>
        <strain evidence="5 6">RB6PN23</strain>
    </source>
</reference>
<sequence length="275" mass="29246">MSDDRVSYVYAVGKRGPALESAATVGAAASGHRALRTVCEGGLGALVSSVPAEQFTEEGVKYQLESLDQLEVIARAHHAVVAAAWEHTTVLPMRLATVFLDDTRVADMLRERAHDLARLLEQLEGHVEWGVKVYADPGAAPTTAAAPVATVSVGSSPGRDYLRQRRARRQAHEQALRAADAVAARVAGAAREVASAGVEHRPQQDGPVSAGQGENVANYAFLVPSEHTARFQRAVRSQAADAPGVRIEITGPWAPYSFATTDAHDGSRTEDNDGR</sequence>
<gene>
    <name evidence="5" type="ORF">P3G67_11585</name>
</gene>
<accession>A0ABT5ZLK2</accession>
<feature type="compositionally biased region" description="Basic and acidic residues" evidence="4">
    <location>
        <begin position="262"/>
        <end position="275"/>
    </location>
</feature>
<dbReference type="PANTHER" id="PTHR36852:SF1">
    <property type="entry name" value="PROTEIN GVPL 2"/>
    <property type="match status" value="1"/>
</dbReference>
<keyword evidence="6" id="KW-1185">Reference proteome</keyword>
<evidence type="ECO:0000256" key="1">
    <source>
        <dbReference type="ARBA" id="ARBA00022987"/>
    </source>
</evidence>
<evidence type="ECO:0000256" key="3">
    <source>
        <dbReference type="ARBA" id="ARBA00035643"/>
    </source>
</evidence>
<evidence type="ECO:0000256" key="4">
    <source>
        <dbReference type="SAM" id="MobiDB-lite"/>
    </source>
</evidence>
<dbReference type="PANTHER" id="PTHR36852">
    <property type="entry name" value="PROTEIN GVPL 2"/>
    <property type="match status" value="1"/>
</dbReference>
<keyword evidence="1" id="KW-0304">Gas vesicle</keyword>
<comment type="similarity">
    <text evidence="3">Belongs to the gas vesicle GvpF/GvpL family.</text>
</comment>
<comment type="caution">
    <text evidence="5">The sequence shown here is derived from an EMBL/GenBank/DDBJ whole genome shotgun (WGS) entry which is preliminary data.</text>
</comment>
<evidence type="ECO:0000256" key="2">
    <source>
        <dbReference type="ARBA" id="ARBA00035108"/>
    </source>
</evidence>
<proteinExistence type="inferred from homology"/>
<feature type="region of interest" description="Disordered" evidence="4">
    <location>
        <begin position="256"/>
        <end position="275"/>
    </location>
</feature>
<dbReference type="Pfam" id="PF06386">
    <property type="entry name" value="GvpL_GvpF"/>
    <property type="match status" value="1"/>
</dbReference>
<evidence type="ECO:0000313" key="5">
    <source>
        <dbReference type="EMBL" id="MDF3289868.1"/>
    </source>
</evidence>
<dbReference type="Proteomes" id="UP001216579">
    <property type="component" value="Unassembled WGS sequence"/>
</dbReference>
<dbReference type="RefSeq" id="WP_276093364.1">
    <property type="nucleotide sequence ID" value="NZ_JARJBC010000005.1"/>
</dbReference>
<comment type="subcellular location">
    <subcellularLocation>
        <location evidence="2">Gas vesicle</location>
    </subcellularLocation>
</comment>
<dbReference type="InterPro" id="IPR009430">
    <property type="entry name" value="GvpL/GvpF"/>
</dbReference>
<protein>
    <submittedName>
        <fullName evidence="5">GvpL/GvpF family gas vesicle protein</fullName>
    </submittedName>
</protein>
<name>A0ABT5ZLK2_9ACTN</name>
<organism evidence="5 6">
    <name type="scientific">Streptomyces silvisoli</name>
    <dbReference type="NCBI Taxonomy" id="3034235"/>
    <lineage>
        <taxon>Bacteria</taxon>
        <taxon>Bacillati</taxon>
        <taxon>Actinomycetota</taxon>
        <taxon>Actinomycetes</taxon>
        <taxon>Kitasatosporales</taxon>
        <taxon>Streptomycetaceae</taxon>
        <taxon>Streptomyces</taxon>
    </lineage>
</organism>
<evidence type="ECO:0000313" key="6">
    <source>
        <dbReference type="Proteomes" id="UP001216579"/>
    </source>
</evidence>
<dbReference type="EMBL" id="JARJBC010000005">
    <property type="protein sequence ID" value="MDF3289868.1"/>
    <property type="molecule type" value="Genomic_DNA"/>
</dbReference>